<dbReference type="Proteomes" id="UP000824164">
    <property type="component" value="Unassembled WGS sequence"/>
</dbReference>
<protein>
    <submittedName>
        <fullName evidence="2">YggT family protein</fullName>
    </submittedName>
</protein>
<keyword evidence="1" id="KW-0472">Membrane</keyword>
<evidence type="ECO:0000313" key="2">
    <source>
        <dbReference type="EMBL" id="HIU02902.1"/>
    </source>
</evidence>
<dbReference type="Pfam" id="PF02325">
    <property type="entry name" value="CCB3_YggT"/>
    <property type="match status" value="1"/>
</dbReference>
<keyword evidence="1" id="KW-0812">Transmembrane</keyword>
<feature type="transmembrane region" description="Helical" evidence="1">
    <location>
        <begin position="58"/>
        <end position="78"/>
    </location>
</feature>
<keyword evidence="1" id="KW-1133">Transmembrane helix</keyword>
<proteinExistence type="predicted"/>
<dbReference type="InterPro" id="IPR003425">
    <property type="entry name" value="CCB3/YggT"/>
</dbReference>
<accession>A0A9D1HIS1</accession>
<dbReference type="AlphaFoldDB" id="A0A9D1HIS1"/>
<gene>
    <name evidence="2" type="ORF">IAB63_06570</name>
</gene>
<evidence type="ECO:0000256" key="1">
    <source>
        <dbReference type="SAM" id="Phobius"/>
    </source>
</evidence>
<organism evidence="2 3">
    <name type="scientific">Candidatus Onthocola gallistercoris</name>
    <dbReference type="NCBI Taxonomy" id="2840876"/>
    <lineage>
        <taxon>Bacteria</taxon>
        <taxon>Bacillati</taxon>
        <taxon>Bacillota</taxon>
        <taxon>Bacilli</taxon>
        <taxon>Candidatus Onthocola</taxon>
    </lineage>
</organism>
<feature type="transmembrane region" description="Helical" evidence="1">
    <location>
        <begin position="6"/>
        <end position="29"/>
    </location>
</feature>
<dbReference type="EMBL" id="DVLT01000042">
    <property type="protein sequence ID" value="HIU02902.1"/>
    <property type="molecule type" value="Genomic_DNA"/>
</dbReference>
<name>A0A9D1HIS1_9FIRM</name>
<evidence type="ECO:0000313" key="3">
    <source>
        <dbReference type="Proteomes" id="UP000824164"/>
    </source>
</evidence>
<sequence>MTIYLVSVVYWFLMIVEVAVTVYIFVSWLPLSPTLRKLMNYIMDPLLEPIRRLLRKSVVYIQGIDLSPIILYLLILYVRQLCLALR</sequence>
<reference evidence="2" key="1">
    <citation type="submission" date="2020-10" db="EMBL/GenBank/DDBJ databases">
        <authorList>
            <person name="Gilroy R."/>
        </authorList>
    </citation>
    <scope>NUCLEOTIDE SEQUENCE</scope>
    <source>
        <strain evidence="2">CHK187-14744</strain>
    </source>
</reference>
<comment type="caution">
    <text evidence="2">The sequence shown here is derived from an EMBL/GenBank/DDBJ whole genome shotgun (WGS) entry which is preliminary data.</text>
</comment>
<reference evidence="2" key="2">
    <citation type="journal article" date="2021" name="PeerJ">
        <title>Extensive microbial diversity within the chicken gut microbiome revealed by metagenomics and culture.</title>
        <authorList>
            <person name="Gilroy R."/>
            <person name="Ravi A."/>
            <person name="Getino M."/>
            <person name="Pursley I."/>
            <person name="Horton D.L."/>
            <person name="Alikhan N.F."/>
            <person name="Baker D."/>
            <person name="Gharbi K."/>
            <person name="Hall N."/>
            <person name="Watson M."/>
            <person name="Adriaenssens E.M."/>
            <person name="Foster-Nyarko E."/>
            <person name="Jarju S."/>
            <person name="Secka A."/>
            <person name="Antonio M."/>
            <person name="Oren A."/>
            <person name="Chaudhuri R.R."/>
            <person name="La Ragione R."/>
            <person name="Hildebrand F."/>
            <person name="Pallen M.J."/>
        </authorList>
    </citation>
    <scope>NUCLEOTIDE SEQUENCE</scope>
    <source>
        <strain evidence="2">CHK187-14744</strain>
    </source>
</reference>
<dbReference type="GO" id="GO:0016020">
    <property type="term" value="C:membrane"/>
    <property type="evidence" value="ECO:0007669"/>
    <property type="project" value="InterPro"/>
</dbReference>